<dbReference type="PANTHER" id="PTHR30451">
    <property type="entry name" value="OUTER MEMBRANE USHER PROTEIN"/>
    <property type="match status" value="1"/>
</dbReference>
<protein>
    <submittedName>
        <fullName evidence="14">Fimbria/pilus outer membrane usher protein</fullName>
    </submittedName>
</protein>
<dbReference type="InterPro" id="IPR037224">
    <property type="entry name" value="PapC_N_sf"/>
</dbReference>
<evidence type="ECO:0000256" key="5">
    <source>
        <dbReference type="ARBA" id="ARBA00022558"/>
    </source>
</evidence>
<dbReference type="FunFam" id="2.60.40.3110:FF:000001">
    <property type="entry name" value="Putative fimbrial outer membrane usher"/>
    <property type="match status" value="1"/>
</dbReference>
<proteinExistence type="inferred from homology"/>
<dbReference type="InterPro" id="IPR025885">
    <property type="entry name" value="PapC_N"/>
</dbReference>
<dbReference type="Pfam" id="PF00577">
    <property type="entry name" value="Usher"/>
    <property type="match status" value="1"/>
</dbReference>
<dbReference type="SUPFAM" id="SSF141729">
    <property type="entry name" value="FimD N-terminal domain-like"/>
    <property type="match status" value="1"/>
</dbReference>
<evidence type="ECO:0000256" key="2">
    <source>
        <dbReference type="ARBA" id="ARBA00008064"/>
    </source>
</evidence>
<keyword evidence="8 10" id="KW-0472">Membrane</keyword>
<dbReference type="Gene3D" id="2.60.40.3110">
    <property type="match status" value="1"/>
</dbReference>
<dbReference type="InterPro" id="IPR043142">
    <property type="entry name" value="PapC-like_C_sf"/>
</dbReference>
<name>A0A5Q0LXF1_VARPD</name>
<evidence type="ECO:0000259" key="12">
    <source>
        <dbReference type="Pfam" id="PF13953"/>
    </source>
</evidence>
<feature type="signal peptide" evidence="11">
    <location>
        <begin position="1"/>
        <end position="32"/>
    </location>
</feature>
<evidence type="ECO:0000256" key="8">
    <source>
        <dbReference type="ARBA" id="ARBA00023136"/>
    </source>
</evidence>
<dbReference type="Pfam" id="PF13953">
    <property type="entry name" value="PapC_C"/>
    <property type="match status" value="1"/>
</dbReference>
<evidence type="ECO:0000259" key="13">
    <source>
        <dbReference type="Pfam" id="PF13954"/>
    </source>
</evidence>
<keyword evidence="6 10" id="KW-0812">Transmembrane</keyword>
<dbReference type="Gene3D" id="2.60.40.2070">
    <property type="match status" value="1"/>
</dbReference>
<gene>
    <name evidence="14" type="ORF">GFK26_03200</name>
</gene>
<dbReference type="PANTHER" id="PTHR30451:SF21">
    <property type="entry name" value="FIMBRIAL USHER DOMAIN-CONTAINING PROTEIN YDET-RELATED"/>
    <property type="match status" value="1"/>
</dbReference>
<keyword evidence="7 11" id="KW-0732">Signal</keyword>
<dbReference type="FunFam" id="2.60.40.2610:FF:000001">
    <property type="entry name" value="Outer membrane fimbrial usher protein"/>
    <property type="match status" value="1"/>
</dbReference>
<dbReference type="Proteomes" id="UP000326780">
    <property type="component" value="Chromosome"/>
</dbReference>
<dbReference type="InterPro" id="IPR025949">
    <property type="entry name" value="PapC-like_C"/>
</dbReference>
<evidence type="ECO:0000256" key="4">
    <source>
        <dbReference type="ARBA" id="ARBA00022452"/>
    </source>
</evidence>
<dbReference type="Gene3D" id="3.10.20.410">
    <property type="match status" value="1"/>
</dbReference>
<sequence>MPRSCVFRWPTRSALHAAVLGTLGVLSVPALAQQQTPSDRVDFNAEFLSIGGNQPHADLSLFSTGNRVFAGTYLVDVSLNERSTGQTDIRFAAVEGKVNASPCLTRGMLGAWGVNVRVFPSLATLADDACVDLVSTIPESAATYDGSKQRLTLSIPQAALKRSARGAVGPEKWDKGITAAMLDYQLNFARYSGSSTRNATQFPAPQQNIFDGNPFVDNTRKPQRNTLFAGLRTGFNIGDWRLRHFSTYNRGLDGRSRWQGVSTYAQRDLASMNAYLRIGDGNTPGNFFDSLPFRGVQMASDDAMLPDSQQGYAPTIRGVAQTNARVTVRQNGYIIHSTYVAPGPFVIDDLYPTSSSGDLEVSIAEADGRQMRYMQAFSAVPTLLRDGTWRFSAAVGKYRLGEGAETSPTEPSMTRPAFVQATLARGLGNELSLYGGLMAANMYQSLLVGAGKNLRNFGAVSVDLAHAWTTDRTPLNGTSVYSGQSLRFLYSKSFLDTGTSFRVAGYRYSTSGYRTFQEAVQMQDLPPMESFHSRRNELRFELSQQLGDRGSVYASARQQSYWGTSAQDRLVQIGYSGNHKQLGYSIFYNHSTSLNRAPNRQIMVTLTIPFGDTHAHAQYAATRDHGGRIVQQASVYGAALDDSRLTYNLTAAHANQDGDGNTSASASYLSPVGRFDLGHSRGPGYGQTTVGVAGGLLAHADGVTLSQPLGETVALVQAPKAQGVGLESRSGVRTDWAGNAVIPNLSPYRLNRVALRTGDLGDTVEVKNAAMDVVPTRGAVVAARFETSVGYRLLITLTNGKGRALPLGARIENESGQEVGVVGPDGQAFVTGAADSGRLTVRWGQETADQCEAPYDLPVESSPPPIRELAAQCQATDGAPPKEAK</sequence>
<keyword evidence="4" id="KW-1134">Transmembrane beta strand</keyword>
<evidence type="ECO:0000256" key="3">
    <source>
        <dbReference type="ARBA" id="ARBA00022448"/>
    </source>
</evidence>
<evidence type="ECO:0000256" key="6">
    <source>
        <dbReference type="ARBA" id="ARBA00022692"/>
    </source>
</evidence>
<dbReference type="AlphaFoldDB" id="A0A5Q0LXF1"/>
<organism evidence="14 15">
    <name type="scientific">Variovorax paradoxus</name>
    <dbReference type="NCBI Taxonomy" id="34073"/>
    <lineage>
        <taxon>Bacteria</taxon>
        <taxon>Pseudomonadati</taxon>
        <taxon>Pseudomonadota</taxon>
        <taxon>Betaproteobacteria</taxon>
        <taxon>Burkholderiales</taxon>
        <taxon>Comamonadaceae</taxon>
        <taxon>Variovorax</taxon>
    </lineage>
</organism>
<dbReference type="Pfam" id="PF13954">
    <property type="entry name" value="PapC_N"/>
    <property type="match status" value="1"/>
</dbReference>
<evidence type="ECO:0000256" key="7">
    <source>
        <dbReference type="ARBA" id="ARBA00022729"/>
    </source>
</evidence>
<evidence type="ECO:0000256" key="10">
    <source>
        <dbReference type="RuleBase" id="RU003884"/>
    </source>
</evidence>
<dbReference type="EMBL" id="CP045644">
    <property type="protein sequence ID" value="QFZ81849.1"/>
    <property type="molecule type" value="Genomic_DNA"/>
</dbReference>
<dbReference type="Gene3D" id="2.60.40.2610">
    <property type="entry name" value="Outer membrane usher protein FimD, plug domain"/>
    <property type="match status" value="1"/>
</dbReference>
<evidence type="ECO:0000313" key="14">
    <source>
        <dbReference type="EMBL" id="QFZ81849.1"/>
    </source>
</evidence>
<dbReference type="InterPro" id="IPR000015">
    <property type="entry name" value="Fimb_usher"/>
</dbReference>
<dbReference type="GO" id="GO:0009279">
    <property type="term" value="C:cell outer membrane"/>
    <property type="evidence" value="ECO:0007669"/>
    <property type="project" value="UniProtKB-SubCell"/>
</dbReference>
<keyword evidence="5 10" id="KW-1029">Fimbrium biogenesis</keyword>
<comment type="subcellular location">
    <subcellularLocation>
        <location evidence="1 10">Cell outer membrane</location>
        <topology evidence="1 10">Multi-pass membrane protein</topology>
    </subcellularLocation>
</comment>
<dbReference type="RefSeq" id="WP_153280812.1">
    <property type="nucleotide sequence ID" value="NZ_CP045644.1"/>
</dbReference>
<dbReference type="GO" id="GO:0015473">
    <property type="term" value="F:fimbrial usher porin activity"/>
    <property type="evidence" value="ECO:0007669"/>
    <property type="project" value="InterPro"/>
</dbReference>
<accession>A0A5Q0LXF1</accession>
<comment type="similarity">
    <text evidence="2 10">Belongs to the fimbrial export usher family.</text>
</comment>
<dbReference type="InterPro" id="IPR018030">
    <property type="entry name" value="Fimbrial_membr_usher_CS"/>
</dbReference>
<evidence type="ECO:0000256" key="1">
    <source>
        <dbReference type="ARBA" id="ARBA00004571"/>
    </source>
</evidence>
<keyword evidence="3 10" id="KW-0813">Transport</keyword>
<dbReference type="GO" id="GO:0009297">
    <property type="term" value="P:pilus assembly"/>
    <property type="evidence" value="ECO:0007669"/>
    <property type="project" value="InterPro"/>
</dbReference>
<feature type="chain" id="PRO_5024853689" evidence="11">
    <location>
        <begin position="33"/>
        <end position="885"/>
    </location>
</feature>
<evidence type="ECO:0000256" key="11">
    <source>
        <dbReference type="SAM" id="SignalP"/>
    </source>
</evidence>
<feature type="domain" description="PapC N-terminal" evidence="13">
    <location>
        <begin position="43"/>
        <end position="187"/>
    </location>
</feature>
<evidence type="ECO:0000256" key="9">
    <source>
        <dbReference type="ARBA" id="ARBA00023237"/>
    </source>
</evidence>
<feature type="domain" description="PapC-like C-terminal" evidence="12">
    <location>
        <begin position="794"/>
        <end position="858"/>
    </location>
</feature>
<keyword evidence="9 10" id="KW-0998">Cell outer membrane</keyword>
<dbReference type="PROSITE" id="PS01151">
    <property type="entry name" value="FIMBRIAL_USHER"/>
    <property type="match status" value="1"/>
</dbReference>
<evidence type="ECO:0000313" key="15">
    <source>
        <dbReference type="Proteomes" id="UP000326780"/>
    </source>
</evidence>
<reference evidence="14 15" key="1">
    <citation type="submission" date="2019-10" db="EMBL/GenBank/DDBJ databases">
        <title>Complete genome sequence of Variovorax paradoxus 5C-2.</title>
        <authorList>
            <person name="Gogoleva N.E."/>
            <person name="Balkin A.S."/>
        </authorList>
    </citation>
    <scope>NUCLEOTIDE SEQUENCE [LARGE SCALE GENOMIC DNA]</scope>
    <source>
        <strain evidence="14 15">5C-2</strain>
    </source>
</reference>
<dbReference type="InterPro" id="IPR042186">
    <property type="entry name" value="FimD_plug_dom"/>
</dbReference>